<feature type="compositionally biased region" description="Acidic residues" evidence="1">
    <location>
        <begin position="254"/>
        <end position="265"/>
    </location>
</feature>
<protein>
    <recommendedName>
        <fullName evidence="2">PID domain-containing protein</fullName>
    </recommendedName>
</protein>
<dbReference type="EMBL" id="NHOQ01000244">
    <property type="protein sequence ID" value="PWA31766.1"/>
    <property type="molecule type" value="Genomic_DNA"/>
</dbReference>
<comment type="caution">
    <text evidence="3">The sequence shown here is derived from an EMBL/GenBank/DDBJ whole genome shotgun (WGS) entry which is preliminary data.</text>
</comment>
<dbReference type="InterPro" id="IPR033930">
    <property type="entry name" value="FAM43A/B_PTB"/>
</dbReference>
<dbReference type="InterPro" id="IPR006020">
    <property type="entry name" value="PTB/PI_dom"/>
</dbReference>
<dbReference type="PANTHER" id="PTHR11232">
    <property type="entry name" value="PHOSPHOTYROSINE INTERACTION DOMAIN-CONTAINING FAMILY MEMBER"/>
    <property type="match status" value="1"/>
</dbReference>
<dbReference type="InterPro" id="IPR011993">
    <property type="entry name" value="PH-like_dom_sf"/>
</dbReference>
<reference evidence="3 4" key="1">
    <citation type="journal article" date="2018" name="G3 (Bethesda)">
        <title>A High-Quality Reference Genome for the Invasive Mosquitofish Gambusia affinis Using a Chicago Library.</title>
        <authorList>
            <person name="Hoffberg S.L."/>
            <person name="Troendle N.J."/>
            <person name="Glenn T.C."/>
            <person name="Mahmud O."/>
            <person name="Louha S."/>
            <person name="Chalopin D."/>
            <person name="Bennetzen J.L."/>
            <person name="Mauricio R."/>
        </authorList>
    </citation>
    <scope>NUCLEOTIDE SEQUENCE [LARGE SCALE GENOMIC DNA]</scope>
    <source>
        <strain evidence="3">NE01/NJP1002.9</strain>
        <tissue evidence="3">Muscle</tissue>
    </source>
</reference>
<organism evidence="3 4">
    <name type="scientific">Gambusia affinis</name>
    <name type="common">Western mosquitofish</name>
    <name type="synonym">Heterandria affinis</name>
    <dbReference type="NCBI Taxonomy" id="33528"/>
    <lineage>
        <taxon>Eukaryota</taxon>
        <taxon>Metazoa</taxon>
        <taxon>Chordata</taxon>
        <taxon>Craniata</taxon>
        <taxon>Vertebrata</taxon>
        <taxon>Euteleostomi</taxon>
        <taxon>Actinopterygii</taxon>
        <taxon>Neopterygii</taxon>
        <taxon>Teleostei</taxon>
        <taxon>Neoteleostei</taxon>
        <taxon>Acanthomorphata</taxon>
        <taxon>Ovalentaria</taxon>
        <taxon>Atherinomorphae</taxon>
        <taxon>Cyprinodontiformes</taxon>
        <taxon>Poeciliidae</taxon>
        <taxon>Poeciliinae</taxon>
        <taxon>Gambusia</taxon>
    </lineage>
</organism>
<proteinExistence type="predicted"/>
<dbReference type="InterPro" id="IPR051133">
    <property type="entry name" value="Adapter_Engulfment-Domain"/>
</dbReference>
<dbReference type="PANTHER" id="PTHR11232:SF34">
    <property type="entry name" value="PROTEIN FAM43B"/>
    <property type="match status" value="1"/>
</dbReference>
<evidence type="ECO:0000313" key="4">
    <source>
        <dbReference type="Proteomes" id="UP000250572"/>
    </source>
</evidence>
<accession>A0A315W808</accession>
<feature type="region of interest" description="Disordered" evidence="1">
    <location>
        <begin position="235"/>
        <end position="287"/>
    </location>
</feature>
<evidence type="ECO:0000256" key="1">
    <source>
        <dbReference type="SAM" id="MobiDB-lite"/>
    </source>
</evidence>
<keyword evidence="4" id="KW-1185">Reference proteome</keyword>
<evidence type="ECO:0000259" key="2">
    <source>
        <dbReference type="PROSITE" id="PS01179"/>
    </source>
</evidence>
<gene>
    <name evidence="3" type="ORF">CCH79_00006419</name>
</gene>
<feature type="region of interest" description="Disordered" evidence="1">
    <location>
        <begin position="540"/>
        <end position="588"/>
    </location>
</feature>
<name>A0A315W808_GAMAF</name>
<dbReference type="AlphaFoldDB" id="A0A315W808"/>
<feature type="compositionally biased region" description="Basic and acidic residues" evidence="1">
    <location>
        <begin position="266"/>
        <end position="282"/>
    </location>
</feature>
<dbReference type="CDD" id="cd01214">
    <property type="entry name" value="PTB_FAM43A"/>
    <property type="match status" value="1"/>
</dbReference>
<dbReference type="SMART" id="SM00462">
    <property type="entry name" value="PTB"/>
    <property type="match status" value="1"/>
</dbReference>
<dbReference type="Pfam" id="PF14719">
    <property type="entry name" value="PID_2"/>
    <property type="match status" value="1"/>
</dbReference>
<dbReference type="PROSITE" id="PS01179">
    <property type="entry name" value="PID"/>
    <property type="match status" value="1"/>
</dbReference>
<feature type="compositionally biased region" description="Basic and acidic residues" evidence="1">
    <location>
        <begin position="561"/>
        <end position="570"/>
    </location>
</feature>
<sequence>MLPWRRNKFVLVEDDAKTKPKSLGTGLTYHSILSSLLRSCPDLLPDCPFDWVGSIFHTKRQKVELNKEEPVYTVRYLGSVVTITAKGDGCSQEAVAKIWARSNYGEQSVKMRLTVGSQGIRMSADKSGKKKPIHLYSLNRITYCAADPCRPKILAWIYRHQVKNMAVVLRCHAVLVSKSEKAQAIALSLYQNATSAFSEFKRLKRQSDFRHRQQQLLGEEAVPLMPLRRLLNGQCHYKPPAENPGTTTRLCSITEEEEEEEEEEQDSRNKNNKEKEAKEKQKVLTTNTDPTQLLSELDIGDIARLEQCQINFVSDSNNNTLRKATLQLSKTFLSLPSTGSPLRLPLSTSVQRESVFTRNFSHCRVEATARFFSGSDFSSSQMAPSCGNACVACFVDSNRTIQFHQSHLTPWLKYHFTTPAAVQRKIYREWQVDKRAVEWVDLASMWDSLTQKQKLSVERTVTIPQMKASNNQECIKFKICHNSPPERFISIKTPNSPQSTEETNGLNLGVMDLGAFSCHKALSFGRSYSTAELGHGSVDSRKFSVSTSSSPRHHSIGPPVTDKHNRKCDSPKGGWKLAPRGAGVSPTRHSTHFTLRYGGILPGQQNNGHVVVQEVMENLFSAEENQKKKTSSPDVAVCCCEYPESVNQEAPTDVLAVRLL</sequence>
<feature type="domain" description="PID" evidence="2">
    <location>
        <begin position="72"/>
        <end position="202"/>
    </location>
</feature>
<dbReference type="Proteomes" id="UP000250572">
    <property type="component" value="Unassembled WGS sequence"/>
</dbReference>
<dbReference type="SUPFAM" id="SSF50729">
    <property type="entry name" value="PH domain-like"/>
    <property type="match status" value="1"/>
</dbReference>
<dbReference type="Gene3D" id="2.30.29.30">
    <property type="entry name" value="Pleckstrin-homology domain (PH domain)/Phosphotyrosine-binding domain (PTB)"/>
    <property type="match status" value="1"/>
</dbReference>
<evidence type="ECO:0000313" key="3">
    <source>
        <dbReference type="EMBL" id="PWA31766.1"/>
    </source>
</evidence>